<proteinExistence type="predicted"/>
<reference evidence="1" key="1">
    <citation type="submission" date="2019-08" db="EMBL/GenBank/DDBJ databases">
        <authorList>
            <person name="Kucharzyk K."/>
            <person name="Murdoch R.W."/>
            <person name="Higgins S."/>
            <person name="Loffler F."/>
        </authorList>
    </citation>
    <scope>NUCLEOTIDE SEQUENCE</scope>
</reference>
<protein>
    <submittedName>
        <fullName evidence="1">Uncharacterized protein</fullName>
    </submittedName>
</protein>
<dbReference type="AlphaFoldDB" id="A0A645F4A8"/>
<comment type="caution">
    <text evidence="1">The sequence shown here is derived from an EMBL/GenBank/DDBJ whole genome shotgun (WGS) entry which is preliminary data.</text>
</comment>
<name>A0A645F4A8_9ZZZZ</name>
<sequence>MKAIQQDFLVQALYKFPNKFIYQLLHEISENLQDYIQGIYKEASDIRKEKNIVELSTEDIAKKIEEMSISLVVALYQLIATTTSTKKTIDALDAFNYKDNSNYSIMNLMMNEKARDIKTFSNKAIKIYNESPLRLMKALVRFTVRNYFLDHDVKFMSEVQALVDNVFEDQTKQKIKNEIVRNKLKALQS</sequence>
<dbReference type="EMBL" id="VSSQ01055279">
    <property type="protein sequence ID" value="MPN09188.1"/>
    <property type="molecule type" value="Genomic_DNA"/>
</dbReference>
<evidence type="ECO:0000313" key="1">
    <source>
        <dbReference type="EMBL" id="MPN09188.1"/>
    </source>
</evidence>
<organism evidence="1">
    <name type="scientific">bioreactor metagenome</name>
    <dbReference type="NCBI Taxonomy" id="1076179"/>
    <lineage>
        <taxon>unclassified sequences</taxon>
        <taxon>metagenomes</taxon>
        <taxon>ecological metagenomes</taxon>
    </lineage>
</organism>
<gene>
    <name evidence="1" type="ORF">SDC9_156477</name>
</gene>
<accession>A0A645F4A8</accession>